<comment type="caution">
    <text evidence="1">The sequence shown here is derived from an EMBL/GenBank/DDBJ whole genome shotgun (WGS) entry which is preliminary data.</text>
</comment>
<dbReference type="EMBL" id="VSSQ01002073">
    <property type="protein sequence ID" value="MPM13140.1"/>
    <property type="molecule type" value="Genomic_DNA"/>
</dbReference>
<dbReference type="AlphaFoldDB" id="A0A644XAC1"/>
<name>A0A644XAC1_9ZZZZ</name>
<sequence>MIEKQYTYTQTHEKVIEKLVGDDVAMINHVVLATGDALPEHYSDSNVYLVVVRGSLTIQLDEQEANYYQASVVNVPFHTKMNISNTGKEALEFFIVKAPHPRAYKAEKV</sequence>
<dbReference type="InterPro" id="IPR011051">
    <property type="entry name" value="RmlC_Cupin_sf"/>
</dbReference>
<evidence type="ECO:0008006" key="2">
    <source>
        <dbReference type="Google" id="ProtNLM"/>
    </source>
</evidence>
<protein>
    <recommendedName>
        <fullName evidence="2">Cupin 2 conserved barrel domain-containing protein</fullName>
    </recommendedName>
</protein>
<evidence type="ECO:0000313" key="1">
    <source>
        <dbReference type="EMBL" id="MPM13140.1"/>
    </source>
</evidence>
<proteinExistence type="predicted"/>
<organism evidence="1">
    <name type="scientific">bioreactor metagenome</name>
    <dbReference type="NCBI Taxonomy" id="1076179"/>
    <lineage>
        <taxon>unclassified sequences</taxon>
        <taxon>metagenomes</taxon>
        <taxon>ecological metagenomes</taxon>
    </lineage>
</organism>
<dbReference type="Gene3D" id="2.60.120.10">
    <property type="entry name" value="Jelly Rolls"/>
    <property type="match status" value="1"/>
</dbReference>
<dbReference type="SUPFAM" id="SSF51182">
    <property type="entry name" value="RmlC-like cupins"/>
    <property type="match status" value="1"/>
</dbReference>
<dbReference type="InterPro" id="IPR014710">
    <property type="entry name" value="RmlC-like_jellyroll"/>
</dbReference>
<gene>
    <name evidence="1" type="ORF">SDC9_59495</name>
</gene>
<dbReference type="CDD" id="cd20290">
    <property type="entry name" value="cupin_Mj0764-like"/>
    <property type="match status" value="1"/>
</dbReference>
<accession>A0A644XAC1</accession>
<reference evidence="1" key="1">
    <citation type="submission" date="2019-08" db="EMBL/GenBank/DDBJ databases">
        <authorList>
            <person name="Kucharzyk K."/>
            <person name="Murdoch R.W."/>
            <person name="Higgins S."/>
            <person name="Loffler F."/>
        </authorList>
    </citation>
    <scope>NUCLEOTIDE SEQUENCE</scope>
</reference>